<dbReference type="PANTHER" id="PTHR46929:SF3">
    <property type="entry name" value="MYB_SANT-LIKE DOMAIN-CONTAINING PROTEIN"/>
    <property type="match status" value="1"/>
</dbReference>
<dbReference type="EMBL" id="JACGCM010000452">
    <property type="protein sequence ID" value="KAF6171865.1"/>
    <property type="molecule type" value="Genomic_DNA"/>
</dbReference>
<reference evidence="3 4" key="1">
    <citation type="journal article" date="2020" name="IScience">
        <title>Genome Sequencing of the Endangered Kingdonia uniflora (Circaeasteraceae, Ranunculales) Reveals Potential Mechanisms of Evolutionary Specialization.</title>
        <authorList>
            <person name="Sun Y."/>
            <person name="Deng T."/>
            <person name="Zhang A."/>
            <person name="Moore M.J."/>
            <person name="Landis J.B."/>
            <person name="Lin N."/>
            <person name="Zhang H."/>
            <person name="Zhang X."/>
            <person name="Huang J."/>
            <person name="Zhang X."/>
            <person name="Sun H."/>
            <person name="Wang H."/>
        </authorList>
    </citation>
    <scope>NUCLEOTIDE SEQUENCE [LARGE SCALE GENOMIC DNA]</scope>
    <source>
        <strain evidence="3">TB1705</strain>
        <tissue evidence="3">Leaf</tissue>
    </source>
</reference>
<feature type="domain" description="Myb/SANT-like" evidence="2">
    <location>
        <begin position="11"/>
        <end position="105"/>
    </location>
</feature>
<evidence type="ECO:0000256" key="1">
    <source>
        <dbReference type="SAM" id="MobiDB-lite"/>
    </source>
</evidence>
<dbReference type="InterPro" id="IPR024752">
    <property type="entry name" value="Myb/SANT-like_dom"/>
</dbReference>
<dbReference type="AlphaFoldDB" id="A0A7J7NXE3"/>
<proteinExistence type="predicted"/>
<dbReference type="OrthoDB" id="595759at2759"/>
<sequence length="287" mass="32876">MAPTSGRVYLRWDEKMDTIFINTLLEQRQHGQKAASGWSLMAYNKASFNLKRESNLDVTAEQCKTRWKTLKANHLLVKKVVESSGFGWNEETQLVTAEEMVWKEFIERDPSVKNYRDKTIPYYRDLDILVGKIMRQVQKLAQEMMKQTSHKKFVISGFEVNNERVESVYFTIDERTPNRVSSSTTPGASAPSGASAPKRNKVRRDSLDREGAIEKLAFAADKLVGNVGRPDLAVLEKELKEIPTLSKDDLMKALFYYRDNDGAARGFIAVSQDSKKDYLQYEMKNIQ</sequence>
<comment type="caution">
    <text evidence="3">The sequence shown here is derived from an EMBL/GenBank/DDBJ whole genome shotgun (WGS) entry which is preliminary data.</text>
</comment>
<evidence type="ECO:0000313" key="3">
    <source>
        <dbReference type="EMBL" id="KAF6171865.1"/>
    </source>
</evidence>
<dbReference type="Proteomes" id="UP000541444">
    <property type="component" value="Unassembled WGS sequence"/>
</dbReference>
<dbReference type="Pfam" id="PF12776">
    <property type="entry name" value="Myb_DNA-bind_3"/>
    <property type="match status" value="1"/>
</dbReference>
<protein>
    <recommendedName>
        <fullName evidence="2">Myb/SANT-like domain-containing protein</fullName>
    </recommendedName>
</protein>
<feature type="region of interest" description="Disordered" evidence="1">
    <location>
        <begin position="177"/>
        <end position="206"/>
    </location>
</feature>
<evidence type="ECO:0000313" key="4">
    <source>
        <dbReference type="Proteomes" id="UP000541444"/>
    </source>
</evidence>
<dbReference type="PANTHER" id="PTHR46929">
    <property type="entry name" value="EXPRESSED PROTEIN"/>
    <property type="match status" value="1"/>
</dbReference>
<organism evidence="3 4">
    <name type="scientific">Kingdonia uniflora</name>
    <dbReference type="NCBI Taxonomy" id="39325"/>
    <lineage>
        <taxon>Eukaryota</taxon>
        <taxon>Viridiplantae</taxon>
        <taxon>Streptophyta</taxon>
        <taxon>Embryophyta</taxon>
        <taxon>Tracheophyta</taxon>
        <taxon>Spermatophyta</taxon>
        <taxon>Magnoliopsida</taxon>
        <taxon>Ranunculales</taxon>
        <taxon>Circaeasteraceae</taxon>
        <taxon>Kingdonia</taxon>
    </lineage>
</organism>
<accession>A0A7J7NXE3</accession>
<evidence type="ECO:0000259" key="2">
    <source>
        <dbReference type="Pfam" id="PF12776"/>
    </source>
</evidence>
<name>A0A7J7NXE3_9MAGN</name>
<feature type="compositionally biased region" description="Low complexity" evidence="1">
    <location>
        <begin position="181"/>
        <end position="197"/>
    </location>
</feature>
<gene>
    <name evidence="3" type="ORF">GIB67_011762</name>
</gene>
<keyword evidence="4" id="KW-1185">Reference proteome</keyword>